<dbReference type="AlphaFoldDB" id="A0AAV0ZZZ5"/>
<keyword evidence="1" id="KW-0472">Membrane</keyword>
<keyword evidence="1" id="KW-0812">Transmembrane</keyword>
<keyword evidence="1" id="KW-1133">Transmembrane helix</keyword>
<sequence length="116" mass="13573">MVEVPHPFEAKTTTTTEVTPRIVVEVPTLYMATKAPTTDDMEVTTRVETNAFLLLRHMSLLLVRHMSLLLLQQTRIYTRMKGFLVIPVTVLFSQDIWIIWHSDYGREMYENDILMM</sequence>
<dbReference type="EMBL" id="OX451738">
    <property type="protein sequence ID" value="CAI8603319.1"/>
    <property type="molecule type" value="Genomic_DNA"/>
</dbReference>
<keyword evidence="3" id="KW-1185">Reference proteome</keyword>
<protein>
    <submittedName>
        <fullName evidence="2">Uncharacterized protein</fullName>
    </submittedName>
</protein>
<feature type="transmembrane region" description="Helical" evidence="1">
    <location>
        <begin position="83"/>
        <end position="100"/>
    </location>
</feature>
<dbReference type="Proteomes" id="UP001157006">
    <property type="component" value="Chromosome 3"/>
</dbReference>
<proteinExistence type="predicted"/>
<name>A0AAV0ZZZ5_VICFA</name>
<reference evidence="2 3" key="1">
    <citation type="submission" date="2023-01" db="EMBL/GenBank/DDBJ databases">
        <authorList>
            <person name="Kreplak J."/>
        </authorList>
    </citation>
    <scope>NUCLEOTIDE SEQUENCE [LARGE SCALE GENOMIC DNA]</scope>
</reference>
<evidence type="ECO:0000313" key="2">
    <source>
        <dbReference type="EMBL" id="CAI8603319.1"/>
    </source>
</evidence>
<gene>
    <name evidence="2" type="ORF">VFH_III081200</name>
</gene>
<evidence type="ECO:0000313" key="3">
    <source>
        <dbReference type="Proteomes" id="UP001157006"/>
    </source>
</evidence>
<organism evidence="2 3">
    <name type="scientific">Vicia faba</name>
    <name type="common">Broad bean</name>
    <name type="synonym">Faba vulgaris</name>
    <dbReference type="NCBI Taxonomy" id="3906"/>
    <lineage>
        <taxon>Eukaryota</taxon>
        <taxon>Viridiplantae</taxon>
        <taxon>Streptophyta</taxon>
        <taxon>Embryophyta</taxon>
        <taxon>Tracheophyta</taxon>
        <taxon>Spermatophyta</taxon>
        <taxon>Magnoliopsida</taxon>
        <taxon>eudicotyledons</taxon>
        <taxon>Gunneridae</taxon>
        <taxon>Pentapetalae</taxon>
        <taxon>rosids</taxon>
        <taxon>fabids</taxon>
        <taxon>Fabales</taxon>
        <taxon>Fabaceae</taxon>
        <taxon>Papilionoideae</taxon>
        <taxon>50 kb inversion clade</taxon>
        <taxon>NPAAA clade</taxon>
        <taxon>Hologalegina</taxon>
        <taxon>IRL clade</taxon>
        <taxon>Fabeae</taxon>
        <taxon>Vicia</taxon>
    </lineage>
</organism>
<evidence type="ECO:0000256" key="1">
    <source>
        <dbReference type="SAM" id="Phobius"/>
    </source>
</evidence>
<accession>A0AAV0ZZZ5</accession>